<accession>A0A9W9A7P2</accession>
<dbReference type="Proteomes" id="UP001150266">
    <property type="component" value="Unassembled WGS sequence"/>
</dbReference>
<organism evidence="2 3">
    <name type="scientific">Lentinula aciculospora</name>
    <dbReference type="NCBI Taxonomy" id="153920"/>
    <lineage>
        <taxon>Eukaryota</taxon>
        <taxon>Fungi</taxon>
        <taxon>Dikarya</taxon>
        <taxon>Basidiomycota</taxon>
        <taxon>Agaricomycotina</taxon>
        <taxon>Agaricomycetes</taxon>
        <taxon>Agaricomycetidae</taxon>
        <taxon>Agaricales</taxon>
        <taxon>Marasmiineae</taxon>
        <taxon>Omphalotaceae</taxon>
        <taxon>Lentinula</taxon>
    </lineage>
</organism>
<proteinExistence type="predicted"/>
<evidence type="ECO:0000256" key="1">
    <source>
        <dbReference type="SAM" id="SignalP"/>
    </source>
</evidence>
<gene>
    <name evidence="2" type="ORF">J3R30DRAFT_565826</name>
</gene>
<feature type="chain" id="PRO_5040924901" evidence="1">
    <location>
        <begin position="20"/>
        <end position="191"/>
    </location>
</feature>
<keyword evidence="1" id="KW-0732">Signal</keyword>
<name>A0A9W9A7P2_9AGAR</name>
<evidence type="ECO:0000313" key="3">
    <source>
        <dbReference type="Proteomes" id="UP001150266"/>
    </source>
</evidence>
<feature type="signal peptide" evidence="1">
    <location>
        <begin position="1"/>
        <end position="19"/>
    </location>
</feature>
<protein>
    <submittedName>
        <fullName evidence="2">Uncharacterized protein</fullName>
    </submittedName>
</protein>
<dbReference type="OrthoDB" id="2872547at2759"/>
<dbReference type="AlphaFoldDB" id="A0A9W9A7P2"/>
<comment type="caution">
    <text evidence="2">The sequence shown here is derived from an EMBL/GenBank/DDBJ whole genome shotgun (WGS) entry which is preliminary data.</text>
</comment>
<keyword evidence="3" id="KW-1185">Reference proteome</keyword>
<evidence type="ECO:0000313" key="2">
    <source>
        <dbReference type="EMBL" id="KAJ4475551.1"/>
    </source>
</evidence>
<reference evidence="2" key="1">
    <citation type="submission" date="2022-08" db="EMBL/GenBank/DDBJ databases">
        <title>A Global Phylogenomic Analysis of the Shiitake Genus Lentinula.</title>
        <authorList>
            <consortium name="DOE Joint Genome Institute"/>
            <person name="Sierra-Patev S."/>
            <person name="Min B."/>
            <person name="Naranjo-Ortiz M."/>
            <person name="Looney B."/>
            <person name="Konkel Z."/>
            <person name="Slot J.C."/>
            <person name="Sakamoto Y."/>
            <person name="Steenwyk J.L."/>
            <person name="Rokas A."/>
            <person name="Carro J."/>
            <person name="Camarero S."/>
            <person name="Ferreira P."/>
            <person name="Molpeceres G."/>
            <person name="Ruiz-Duenas F.J."/>
            <person name="Serrano A."/>
            <person name="Henrissat B."/>
            <person name="Drula E."/>
            <person name="Hughes K.W."/>
            <person name="Mata J.L."/>
            <person name="Ishikawa N.K."/>
            <person name="Vargas-Isla R."/>
            <person name="Ushijima S."/>
            <person name="Smith C.A."/>
            <person name="Ahrendt S."/>
            <person name="Andreopoulos W."/>
            <person name="He G."/>
            <person name="Labutti K."/>
            <person name="Lipzen A."/>
            <person name="Ng V."/>
            <person name="Riley R."/>
            <person name="Sandor L."/>
            <person name="Barry K."/>
            <person name="Martinez A.T."/>
            <person name="Xiao Y."/>
            <person name="Gibbons J.G."/>
            <person name="Terashima K."/>
            <person name="Grigoriev I.V."/>
            <person name="Hibbett D.S."/>
        </authorList>
    </citation>
    <scope>NUCLEOTIDE SEQUENCE</scope>
    <source>
        <strain evidence="2">JLM2183</strain>
    </source>
</reference>
<sequence>MRIFSLAYLFLGLLSVVHTAPLVSRNDRLESTHLYMRGAEQSHTMPGAFSSEDDSHKAISHKAISHKAISHKAIITAFYSVNAREPRLSRFPPGLPTSNHDRVPNKIKRRVHEFFKDRFKLLATEVEFGEDAVYAMDADDPFQMDVTWKGSGKKWRAVVEIQEKRTTTHQTGRAVNDTVRQSGTRELHQLD</sequence>
<dbReference type="EMBL" id="JAOTPV010000014">
    <property type="protein sequence ID" value="KAJ4475551.1"/>
    <property type="molecule type" value="Genomic_DNA"/>
</dbReference>